<evidence type="ECO:0000313" key="2">
    <source>
        <dbReference type="EMBL" id="KAG2201172.1"/>
    </source>
</evidence>
<name>A0A8H7V0P9_9FUNG</name>
<evidence type="ECO:0000313" key="3">
    <source>
        <dbReference type="Proteomes" id="UP000650833"/>
    </source>
</evidence>
<protein>
    <submittedName>
        <fullName evidence="2">Uncharacterized protein</fullName>
    </submittedName>
</protein>
<dbReference type="EMBL" id="JAEPRC010000291">
    <property type="protein sequence ID" value="KAG2201172.1"/>
    <property type="molecule type" value="Genomic_DNA"/>
</dbReference>
<accession>A0A8H7V0P9</accession>
<organism evidence="2 3">
    <name type="scientific">Mucor plumbeus</name>
    <dbReference type="NCBI Taxonomy" id="97098"/>
    <lineage>
        <taxon>Eukaryota</taxon>
        <taxon>Fungi</taxon>
        <taxon>Fungi incertae sedis</taxon>
        <taxon>Mucoromycota</taxon>
        <taxon>Mucoromycotina</taxon>
        <taxon>Mucoromycetes</taxon>
        <taxon>Mucorales</taxon>
        <taxon>Mucorineae</taxon>
        <taxon>Mucoraceae</taxon>
        <taxon>Mucor</taxon>
    </lineage>
</organism>
<dbReference type="Proteomes" id="UP000650833">
    <property type="component" value="Unassembled WGS sequence"/>
</dbReference>
<feature type="compositionally biased region" description="Low complexity" evidence="1">
    <location>
        <begin position="183"/>
        <end position="202"/>
    </location>
</feature>
<dbReference type="AlphaFoldDB" id="A0A8H7V0P9"/>
<dbReference type="OrthoDB" id="2234754at2759"/>
<comment type="caution">
    <text evidence="2">The sequence shown here is derived from an EMBL/GenBank/DDBJ whole genome shotgun (WGS) entry which is preliminary data.</text>
</comment>
<proteinExistence type="predicted"/>
<gene>
    <name evidence="2" type="ORF">INT46_001139</name>
</gene>
<reference evidence="2" key="1">
    <citation type="submission" date="2020-12" db="EMBL/GenBank/DDBJ databases">
        <title>Metabolic potential, ecology and presence of endohyphal bacteria is reflected in genomic diversity of Mucoromycotina.</title>
        <authorList>
            <person name="Muszewska A."/>
            <person name="Okrasinska A."/>
            <person name="Steczkiewicz K."/>
            <person name="Drgas O."/>
            <person name="Orlowska M."/>
            <person name="Perlinska-Lenart U."/>
            <person name="Aleksandrzak-Piekarczyk T."/>
            <person name="Szatraj K."/>
            <person name="Zielenkiewicz U."/>
            <person name="Pilsyk S."/>
            <person name="Malc E."/>
            <person name="Mieczkowski P."/>
            <person name="Kruszewska J.S."/>
            <person name="Biernat P."/>
            <person name="Pawlowska J."/>
        </authorList>
    </citation>
    <scope>NUCLEOTIDE SEQUENCE</scope>
    <source>
        <strain evidence="2">CBS 226.32</strain>
    </source>
</reference>
<feature type="region of interest" description="Disordered" evidence="1">
    <location>
        <begin position="180"/>
        <end position="212"/>
    </location>
</feature>
<keyword evidence="3" id="KW-1185">Reference proteome</keyword>
<sequence>MFQFWNEWKRKDDDDELSNNIKSIRKANKQEQPNIIRSYSMASDNSTVTNWSIDWNQKRALSFKEDYVSFPSLEPPTSTNNEYIPYEIIIMSTTSNTQPLETKFSDMTLKNNKQEKDQPLRRSTYNIFDAYDNNIPQNPSNLIDSYSIHPLQKVSEAYSMDLSPNQPSLQEPQGELNNMMQDLSLTPNNSTPNNNNNKNNTLHGQRSMPYCV</sequence>
<evidence type="ECO:0000256" key="1">
    <source>
        <dbReference type="SAM" id="MobiDB-lite"/>
    </source>
</evidence>